<comment type="caution">
    <text evidence="1">The sequence shown here is derived from an EMBL/GenBank/DDBJ whole genome shotgun (WGS) entry which is preliminary data.</text>
</comment>
<dbReference type="CDD" id="cd05325">
    <property type="entry name" value="carb_red_sniffer_like_SDR_c"/>
    <property type="match status" value="1"/>
</dbReference>
<evidence type="ECO:0000313" key="2">
    <source>
        <dbReference type="Proteomes" id="UP000037507"/>
    </source>
</evidence>
<dbReference type="RefSeq" id="WP_053172378.1">
    <property type="nucleotide sequence ID" value="NZ_LFYT02000025.1"/>
</dbReference>
<dbReference type="EMBL" id="LFYT02000025">
    <property type="protein sequence ID" value="PVE41686.1"/>
    <property type="molecule type" value="Genomic_DNA"/>
</dbReference>
<gene>
    <name evidence="1" type="ORF">H663_015885</name>
</gene>
<dbReference type="InterPro" id="IPR036291">
    <property type="entry name" value="NAD(P)-bd_dom_sf"/>
</dbReference>
<dbReference type="InterPro" id="IPR052184">
    <property type="entry name" value="SDR_enzymes"/>
</dbReference>
<dbReference type="OrthoDB" id="5786478at2"/>
<dbReference type="Pfam" id="PF00106">
    <property type="entry name" value="adh_short"/>
    <property type="match status" value="1"/>
</dbReference>
<organism evidence="1 2">
    <name type="scientific">Limnohabitans planktonicus II-D5</name>
    <dbReference type="NCBI Taxonomy" id="1293045"/>
    <lineage>
        <taxon>Bacteria</taxon>
        <taxon>Pseudomonadati</taxon>
        <taxon>Pseudomonadota</taxon>
        <taxon>Betaproteobacteria</taxon>
        <taxon>Burkholderiales</taxon>
        <taxon>Comamonadaceae</taxon>
        <taxon>Limnohabitans</taxon>
    </lineage>
</organism>
<sequence>MATVLLIGASRGIGLELARQYREDGWRVIATARNSDGLERLKGLGCETLRVDVTDPASNSGLSWQLDGEKLDLAVYVAGVGDRDTAVSPPTREKFDLLMQTNAMGPMMVLPQVAPMLAQSAGTFAVISSHFGSLTLTETSLAVLYRMSKVALNMYIRCAQHDFPEIGCVALHPGWVQTDMGGPQAPVKVQDSAASLRQTLETVRTQRDPKHRGAFLNHDGQPLPW</sequence>
<reference evidence="1" key="1">
    <citation type="submission" date="2017-04" db="EMBL/GenBank/DDBJ databases">
        <title>Unexpected and diverse lifestyles within the genus Limnohabitans.</title>
        <authorList>
            <person name="Kasalicky V."/>
            <person name="Mehrshad M."/>
            <person name="Andrei S.-A."/>
            <person name="Salcher M."/>
            <person name="Kratochvilova H."/>
            <person name="Simek K."/>
            <person name="Ghai R."/>
        </authorList>
    </citation>
    <scope>NUCLEOTIDE SEQUENCE [LARGE SCALE GENOMIC DNA]</scope>
    <source>
        <strain evidence="1">II-D5</strain>
    </source>
</reference>
<dbReference type="InterPro" id="IPR002347">
    <property type="entry name" value="SDR_fam"/>
</dbReference>
<accession>A0A2T7UAF0</accession>
<dbReference type="PRINTS" id="PR00081">
    <property type="entry name" value="GDHRDH"/>
</dbReference>
<evidence type="ECO:0000313" key="1">
    <source>
        <dbReference type="EMBL" id="PVE41686.1"/>
    </source>
</evidence>
<dbReference type="NCBIfam" id="NF005403">
    <property type="entry name" value="PRK06953.1"/>
    <property type="match status" value="1"/>
</dbReference>
<dbReference type="AlphaFoldDB" id="A0A2T7UAF0"/>
<dbReference type="PANTHER" id="PTHR45458:SF1">
    <property type="entry name" value="SHORT CHAIN DEHYDROGENASE"/>
    <property type="match status" value="1"/>
</dbReference>
<keyword evidence="2" id="KW-1185">Reference proteome</keyword>
<dbReference type="PANTHER" id="PTHR45458">
    <property type="entry name" value="SHORT-CHAIN DEHYDROGENASE/REDUCTASE SDR"/>
    <property type="match status" value="1"/>
</dbReference>
<dbReference type="Proteomes" id="UP000037507">
    <property type="component" value="Unassembled WGS sequence"/>
</dbReference>
<name>A0A2T7UAF0_9BURK</name>
<dbReference type="SUPFAM" id="SSF51735">
    <property type="entry name" value="NAD(P)-binding Rossmann-fold domains"/>
    <property type="match status" value="1"/>
</dbReference>
<dbReference type="Gene3D" id="3.40.50.720">
    <property type="entry name" value="NAD(P)-binding Rossmann-like Domain"/>
    <property type="match status" value="1"/>
</dbReference>
<dbReference type="GO" id="GO:0016616">
    <property type="term" value="F:oxidoreductase activity, acting on the CH-OH group of donors, NAD or NADP as acceptor"/>
    <property type="evidence" value="ECO:0007669"/>
    <property type="project" value="TreeGrafter"/>
</dbReference>
<dbReference type="STRING" id="1293045.H663_09145"/>
<proteinExistence type="predicted"/>
<protein>
    <submittedName>
        <fullName evidence="1">Short chain dehydrogenase</fullName>
    </submittedName>
</protein>